<keyword evidence="6" id="KW-0540">Nuclease</keyword>
<evidence type="ECO:0000259" key="5">
    <source>
        <dbReference type="Pfam" id="PF01420"/>
    </source>
</evidence>
<keyword evidence="3" id="KW-0238">DNA-binding</keyword>
<gene>
    <name evidence="6" type="ORF">FF041_26100</name>
</gene>
<reference evidence="6 7" key="1">
    <citation type="submission" date="2019-05" db="EMBL/GenBank/DDBJ databases">
        <title>Comparative genomics and metabolomics analyses of clavulanic acid producing Streptomyces species provides insight into specialized metabolism and evolution of beta-lactam biosynthetic gene clusters.</title>
        <authorList>
            <person name="Moore M.A."/>
            <person name="Cruz-Morales P."/>
            <person name="Barona Gomez F."/>
            <person name="Kapil T."/>
        </authorList>
    </citation>
    <scope>NUCLEOTIDE SEQUENCE [LARGE SCALE GENOMIC DNA]</scope>
    <source>
        <strain evidence="6 7">NRRL 5741</strain>
    </source>
</reference>
<dbReference type="GO" id="GO:0004519">
    <property type="term" value="F:endonuclease activity"/>
    <property type="evidence" value="ECO:0007669"/>
    <property type="project" value="UniProtKB-KW"/>
</dbReference>
<dbReference type="InterPro" id="IPR044946">
    <property type="entry name" value="Restrct_endonuc_typeI_TRD_sf"/>
</dbReference>
<evidence type="ECO:0000313" key="7">
    <source>
        <dbReference type="Proteomes" id="UP000419138"/>
    </source>
</evidence>
<dbReference type="Proteomes" id="UP000419138">
    <property type="component" value="Unassembled WGS sequence"/>
</dbReference>
<keyword evidence="7" id="KW-1185">Reference proteome</keyword>
<dbReference type="InterPro" id="IPR000055">
    <property type="entry name" value="Restrct_endonuc_typeI_TRD"/>
</dbReference>
<dbReference type="PANTHER" id="PTHR43140">
    <property type="entry name" value="TYPE-1 RESTRICTION ENZYME ECOKI SPECIFICITY PROTEIN"/>
    <property type="match status" value="1"/>
</dbReference>
<name>A0A646KMS7_STRJU</name>
<dbReference type="InterPro" id="IPR051212">
    <property type="entry name" value="Type-I_RE_S_subunit"/>
</dbReference>
<dbReference type="CDD" id="cd17253">
    <property type="entry name" value="RMtype1_S_Eco933I-TRD2-CR2_like"/>
    <property type="match status" value="1"/>
</dbReference>
<comment type="caution">
    <text evidence="6">The sequence shown here is derived from an EMBL/GenBank/DDBJ whole genome shotgun (WGS) entry which is preliminary data.</text>
</comment>
<protein>
    <submittedName>
        <fullName evidence="6">Restriction endonuclease subunit S</fullName>
    </submittedName>
</protein>
<evidence type="ECO:0000256" key="1">
    <source>
        <dbReference type="ARBA" id="ARBA00010923"/>
    </source>
</evidence>
<evidence type="ECO:0000256" key="3">
    <source>
        <dbReference type="ARBA" id="ARBA00023125"/>
    </source>
</evidence>
<dbReference type="PANTHER" id="PTHR43140:SF1">
    <property type="entry name" value="TYPE I RESTRICTION ENZYME ECOKI SPECIFICITY SUBUNIT"/>
    <property type="match status" value="1"/>
</dbReference>
<comment type="subunit">
    <text evidence="4">The methyltransferase is composed of M and S polypeptides.</text>
</comment>
<proteinExistence type="inferred from homology"/>
<dbReference type="EMBL" id="VCLA01000170">
    <property type="protein sequence ID" value="MQT03525.1"/>
    <property type="molecule type" value="Genomic_DNA"/>
</dbReference>
<dbReference type="SUPFAM" id="SSF116734">
    <property type="entry name" value="DNA methylase specificity domain"/>
    <property type="match status" value="2"/>
</dbReference>
<evidence type="ECO:0000256" key="2">
    <source>
        <dbReference type="ARBA" id="ARBA00022747"/>
    </source>
</evidence>
<dbReference type="OrthoDB" id="3197085at2"/>
<evidence type="ECO:0000256" key="4">
    <source>
        <dbReference type="ARBA" id="ARBA00038652"/>
    </source>
</evidence>
<accession>A0A646KMS7</accession>
<dbReference type="GO" id="GO:0009307">
    <property type="term" value="P:DNA restriction-modification system"/>
    <property type="evidence" value="ECO:0007669"/>
    <property type="project" value="UniProtKB-KW"/>
</dbReference>
<comment type="similarity">
    <text evidence="1">Belongs to the type-I restriction system S methylase family.</text>
</comment>
<dbReference type="GO" id="GO:0003677">
    <property type="term" value="F:DNA binding"/>
    <property type="evidence" value="ECO:0007669"/>
    <property type="project" value="UniProtKB-KW"/>
</dbReference>
<dbReference type="Gene3D" id="3.90.220.20">
    <property type="entry name" value="DNA methylase specificity domains"/>
    <property type="match status" value="2"/>
</dbReference>
<dbReference type="AlphaFoldDB" id="A0A646KMS7"/>
<feature type="domain" description="Type I restriction modification DNA specificity" evidence="5">
    <location>
        <begin position="71"/>
        <end position="167"/>
    </location>
</feature>
<keyword evidence="6" id="KW-0255">Endonuclease</keyword>
<keyword evidence="2" id="KW-0680">Restriction system</keyword>
<keyword evidence="6" id="KW-0378">Hydrolase</keyword>
<dbReference type="Pfam" id="PF01420">
    <property type="entry name" value="Methylase_S"/>
    <property type="match status" value="1"/>
</dbReference>
<evidence type="ECO:0000313" key="6">
    <source>
        <dbReference type="EMBL" id="MQT03525.1"/>
    </source>
</evidence>
<organism evidence="6 7">
    <name type="scientific">Streptomyces jumonjinensis</name>
    <dbReference type="NCBI Taxonomy" id="1945"/>
    <lineage>
        <taxon>Bacteria</taxon>
        <taxon>Bacillati</taxon>
        <taxon>Actinomycetota</taxon>
        <taxon>Actinomycetes</taxon>
        <taxon>Kitasatosporales</taxon>
        <taxon>Streptomycetaceae</taxon>
        <taxon>Streptomyces</taxon>
    </lineage>
</organism>
<sequence length="405" mass="45286">MSVQQEAWRTVLFGSLVRQVKDSTDPAADGLERFVAGEHMDSQQLHLARCGDVKGSTLGPAFHRKFHPGQVLYGSRRTYLRKVAYAEFEGVCANTTFVVESAEPGQLLPDFLPFLMTADAFHRHSVSWSRGSVNPYVNWPDIAKYEFLLPPLSEQRRIADLLWSFEGAVRAKATALEAARQAELAALAELYDEPAWPVRRVDQAGEVQLGMKREPKVHEGTDLRPYLRVANVGDDELFLDDVLEMNFEPGAYAKYALRPKDVLLNEGQSLEYVGRSAMYRGEIDGCCFQMTLLRFRAGEEVLPEFALGWFRRCQHLGAFARVAKRTTSIAHLPAGLLSAQPIPVPPLSVQRRVVERLEAARELRTTLTEDLTQARNLMQRTLDMLLQGPEPSADVTTQAGAGSEE</sequence>